<protein>
    <submittedName>
        <fullName evidence="7">Extracellular solute-binding protein</fullName>
    </submittedName>
</protein>
<evidence type="ECO:0000256" key="5">
    <source>
        <dbReference type="ARBA" id="ARBA00022764"/>
    </source>
</evidence>
<dbReference type="EMBL" id="JBHSPP010000017">
    <property type="protein sequence ID" value="MFC5707816.1"/>
    <property type="molecule type" value="Genomic_DNA"/>
</dbReference>
<comment type="subcellular location">
    <subcellularLocation>
        <location evidence="1">Periplasm</location>
    </subcellularLocation>
</comment>
<feature type="chain" id="PRO_5045692706" evidence="6">
    <location>
        <begin position="23"/>
        <end position="273"/>
    </location>
</feature>
<dbReference type="RefSeq" id="WP_042641819.1">
    <property type="nucleotide sequence ID" value="NZ_CDDF01000011.1"/>
</dbReference>
<dbReference type="Pfam" id="PF13531">
    <property type="entry name" value="SBP_bac_11"/>
    <property type="match status" value="1"/>
</dbReference>
<dbReference type="Proteomes" id="UP001596132">
    <property type="component" value="Unassembled WGS sequence"/>
</dbReference>
<evidence type="ECO:0000256" key="1">
    <source>
        <dbReference type="ARBA" id="ARBA00004418"/>
    </source>
</evidence>
<dbReference type="PANTHER" id="PTHR30368">
    <property type="entry name" value="SULFATE-BINDING PROTEIN"/>
    <property type="match status" value="1"/>
</dbReference>
<evidence type="ECO:0000256" key="6">
    <source>
        <dbReference type="SAM" id="SignalP"/>
    </source>
</evidence>
<gene>
    <name evidence="7" type="ORF">ACFPVW_17515</name>
</gene>
<feature type="signal peptide" evidence="6">
    <location>
        <begin position="1"/>
        <end position="22"/>
    </location>
</feature>
<proteinExistence type="inferred from homology"/>
<keyword evidence="8" id="KW-1185">Reference proteome</keyword>
<sequence length="273" mass="29761">MKPHPLWPALLCAALVQLPLQAAPSADQAGASEKTGVAHQAGDGVIRLYGPGGPDTALKRAATAFQQETGIKVEVTAGPESSWRDRALQDADLFFAGAEQSMSAYLERYPFLDKQSAHAYYLRRSVIAVQKGNPAGIRGIEDLINRPLKVVVTEGLGSYNTSGTGLWEDVAGRKGSLADVQKLRRNIVAFEQGSGASFRAFTGQQADAWITWVHWPLNHQDKADFVEIEPERRIYRDLVIAKAAGADASTQRFLDFIDSPQGEPLFAQDGWTR</sequence>
<name>A0ABW0YDH3_9GAMM</name>
<dbReference type="SUPFAM" id="SSF53850">
    <property type="entry name" value="Periplasmic binding protein-like II"/>
    <property type="match status" value="1"/>
</dbReference>
<comment type="similarity">
    <text evidence="2">Belongs to the prokaryotic sulfate-binding protein family.</text>
</comment>
<dbReference type="Gene3D" id="3.40.190.10">
    <property type="entry name" value="Periplasmic binding protein-like II"/>
    <property type="match status" value="2"/>
</dbReference>
<comment type="caution">
    <text evidence="7">The sequence shown here is derived from an EMBL/GenBank/DDBJ whole genome shotgun (WGS) entry which is preliminary data.</text>
</comment>
<keyword evidence="5" id="KW-0574">Periplasm</keyword>
<organism evidence="7 8">
    <name type="scientific">Aeromonas eucrenophila</name>
    <dbReference type="NCBI Taxonomy" id="649"/>
    <lineage>
        <taxon>Bacteria</taxon>
        <taxon>Pseudomonadati</taxon>
        <taxon>Pseudomonadota</taxon>
        <taxon>Gammaproteobacteria</taxon>
        <taxon>Aeromonadales</taxon>
        <taxon>Aeromonadaceae</taxon>
        <taxon>Aeromonas</taxon>
    </lineage>
</organism>
<dbReference type="InterPro" id="IPR005669">
    <property type="entry name" value="Thiosulph/SO4-bd"/>
</dbReference>
<reference evidence="8" key="1">
    <citation type="journal article" date="2019" name="Int. J. Syst. Evol. Microbiol.">
        <title>The Global Catalogue of Microorganisms (GCM) 10K type strain sequencing project: providing services to taxonomists for standard genome sequencing and annotation.</title>
        <authorList>
            <consortium name="The Broad Institute Genomics Platform"/>
            <consortium name="The Broad Institute Genome Sequencing Center for Infectious Disease"/>
            <person name="Wu L."/>
            <person name="Ma J."/>
        </authorList>
    </citation>
    <scope>NUCLEOTIDE SEQUENCE [LARGE SCALE GENOMIC DNA]</scope>
    <source>
        <strain evidence="8">KCTC 15012</strain>
    </source>
</reference>
<evidence type="ECO:0000256" key="2">
    <source>
        <dbReference type="ARBA" id="ARBA00006099"/>
    </source>
</evidence>
<dbReference type="CDD" id="cd13519">
    <property type="entry name" value="PBP2_PEB3_AcfC"/>
    <property type="match status" value="1"/>
</dbReference>
<evidence type="ECO:0000256" key="4">
    <source>
        <dbReference type="ARBA" id="ARBA00022729"/>
    </source>
</evidence>
<evidence type="ECO:0000313" key="8">
    <source>
        <dbReference type="Proteomes" id="UP001596132"/>
    </source>
</evidence>
<evidence type="ECO:0000256" key="3">
    <source>
        <dbReference type="ARBA" id="ARBA00022448"/>
    </source>
</evidence>
<keyword evidence="3" id="KW-0813">Transport</keyword>
<dbReference type="PANTHER" id="PTHR30368:SF2">
    <property type="entry name" value="SULFATE-BINDING PROTEIN"/>
    <property type="match status" value="1"/>
</dbReference>
<keyword evidence="4 6" id="KW-0732">Signal</keyword>
<accession>A0ABW0YDH3</accession>
<evidence type="ECO:0000313" key="7">
    <source>
        <dbReference type="EMBL" id="MFC5707816.1"/>
    </source>
</evidence>